<evidence type="ECO:0000313" key="2">
    <source>
        <dbReference type="EMBL" id="KAJ3831012.1"/>
    </source>
</evidence>
<dbReference type="AlphaFoldDB" id="A0AA38U256"/>
<feature type="region of interest" description="Disordered" evidence="1">
    <location>
        <begin position="53"/>
        <end position="74"/>
    </location>
</feature>
<evidence type="ECO:0000313" key="3">
    <source>
        <dbReference type="Proteomes" id="UP001163846"/>
    </source>
</evidence>
<feature type="non-terminal residue" evidence="2">
    <location>
        <position position="220"/>
    </location>
</feature>
<reference evidence="2" key="1">
    <citation type="submission" date="2022-08" db="EMBL/GenBank/DDBJ databases">
        <authorList>
            <consortium name="DOE Joint Genome Institute"/>
            <person name="Min B."/>
            <person name="Riley R."/>
            <person name="Sierra-Patev S."/>
            <person name="Naranjo-Ortiz M."/>
            <person name="Looney B."/>
            <person name="Konkel Z."/>
            <person name="Slot J.C."/>
            <person name="Sakamoto Y."/>
            <person name="Steenwyk J.L."/>
            <person name="Rokas A."/>
            <person name="Carro J."/>
            <person name="Camarero S."/>
            <person name="Ferreira P."/>
            <person name="Molpeceres G."/>
            <person name="Ruiz-Duenas F.J."/>
            <person name="Serrano A."/>
            <person name="Henrissat B."/>
            <person name="Drula E."/>
            <person name="Hughes K.W."/>
            <person name="Mata J.L."/>
            <person name="Ishikawa N.K."/>
            <person name="Vargas-Isla R."/>
            <person name="Ushijima S."/>
            <person name="Smith C.A."/>
            <person name="Ahrendt S."/>
            <person name="Andreopoulos W."/>
            <person name="He G."/>
            <person name="Labutti K."/>
            <person name="Lipzen A."/>
            <person name="Ng V."/>
            <person name="Sandor L."/>
            <person name="Barry K."/>
            <person name="Martinez A.T."/>
            <person name="Xiao Y."/>
            <person name="Gibbons J.G."/>
            <person name="Terashima K."/>
            <person name="Hibbett D.S."/>
            <person name="Grigoriev I.V."/>
        </authorList>
    </citation>
    <scope>NUCLEOTIDE SEQUENCE</scope>
    <source>
        <strain evidence="2">TFB9207</strain>
    </source>
</reference>
<protein>
    <submittedName>
        <fullName evidence="2">Uncharacterized protein</fullName>
    </submittedName>
</protein>
<comment type="caution">
    <text evidence="2">The sequence shown here is derived from an EMBL/GenBank/DDBJ whole genome shotgun (WGS) entry which is preliminary data.</text>
</comment>
<organism evidence="2 3">
    <name type="scientific">Lentinula raphanica</name>
    <dbReference type="NCBI Taxonomy" id="153919"/>
    <lineage>
        <taxon>Eukaryota</taxon>
        <taxon>Fungi</taxon>
        <taxon>Dikarya</taxon>
        <taxon>Basidiomycota</taxon>
        <taxon>Agaricomycotina</taxon>
        <taxon>Agaricomycetes</taxon>
        <taxon>Agaricomycetidae</taxon>
        <taxon>Agaricales</taxon>
        <taxon>Marasmiineae</taxon>
        <taxon>Omphalotaceae</taxon>
        <taxon>Lentinula</taxon>
    </lineage>
</organism>
<sequence length="220" mass="24865">MFRRDLGTPIWEEGAVLHVLSRLLSRIVLNDEEMQADLGDDMGEGEDVLEIMDSDEEKKKGGLVSEEEADESSFSEIDLHHVNDNDTASFDDNMDIEDITKPARKKRSSVSISTNGLSTSSSSKAKGKILETDFEDVQLARLAKSSVRLAICVDDMWPQGDKPSLKLLRSELGKMRNKDRLISLRKVTQSAEEKDKLIRFAARVNWLREGRKFHENVDVE</sequence>
<keyword evidence="3" id="KW-1185">Reference proteome</keyword>
<accession>A0AA38U256</accession>
<dbReference type="Proteomes" id="UP001163846">
    <property type="component" value="Unassembled WGS sequence"/>
</dbReference>
<gene>
    <name evidence="2" type="ORF">F5878DRAFT_648022</name>
</gene>
<proteinExistence type="predicted"/>
<name>A0AA38U256_9AGAR</name>
<dbReference type="EMBL" id="MU807923">
    <property type="protein sequence ID" value="KAJ3831012.1"/>
    <property type="molecule type" value="Genomic_DNA"/>
</dbReference>
<evidence type="ECO:0000256" key="1">
    <source>
        <dbReference type="SAM" id="MobiDB-lite"/>
    </source>
</evidence>